<proteinExistence type="predicted"/>
<reference evidence="1" key="1">
    <citation type="submission" date="2018-02" db="EMBL/GenBank/DDBJ databases">
        <title>Rhizophora mucronata_Transcriptome.</title>
        <authorList>
            <person name="Meera S.P."/>
            <person name="Sreeshan A."/>
            <person name="Augustine A."/>
        </authorList>
    </citation>
    <scope>NUCLEOTIDE SEQUENCE</scope>
    <source>
        <tissue evidence="1">Leaf</tissue>
    </source>
</reference>
<protein>
    <submittedName>
        <fullName evidence="1">Uncharacterized protein</fullName>
    </submittedName>
</protein>
<name>A0A2P2PIZ5_RHIMU</name>
<dbReference type="EMBL" id="GGEC01074202">
    <property type="protein sequence ID" value="MBX54686.1"/>
    <property type="molecule type" value="Transcribed_RNA"/>
</dbReference>
<sequence>MQCACPILYEFDWYCCSLGNTISHANHRK</sequence>
<dbReference type="AlphaFoldDB" id="A0A2P2PIZ5"/>
<evidence type="ECO:0000313" key="1">
    <source>
        <dbReference type="EMBL" id="MBX54686.1"/>
    </source>
</evidence>
<organism evidence="1">
    <name type="scientific">Rhizophora mucronata</name>
    <name type="common">Asiatic mangrove</name>
    <dbReference type="NCBI Taxonomy" id="61149"/>
    <lineage>
        <taxon>Eukaryota</taxon>
        <taxon>Viridiplantae</taxon>
        <taxon>Streptophyta</taxon>
        <taxon>Embryophyta</taxon>
        <taxon>Tracheophyta</taxon>
        <taxon>Spermatophyta</taxon>
        <taxon>Magnoliopsida</taxon>
        <taxon>eudicotyledons</taxon>
        <taxon>Gunneridae</taxon>
        <taxon>Pentapetalae</taxon>
        <taxon>rosids</taxon>
        <taxon>fabids</taxon>
        <taxon>Malpighiales</taxon>
        <taxon>Rhizophoraceae</taxon>
        <taxon>Rhizophora</taxon>
    </lineage>
</organism>
<accession>A0A2P2PIZ5</accession>